<keyword evidence="4" id="KW-1185">Reference proteome</keyword>
<dbReference type="InterPro" id="IPR027795">
    <property type="entry name" value="CASTOR_ACT_dom"/>
</dbReference>
<evidence type="ECO:0000313" key="3">
    <source>
        <dbReference type="EMBL" id="MFL4469826.1"/>
    </source>
</evidence>
<dbReference type="SUPFAM" id="SSF55021">
    <property type="entry name" value="ACT-like"/>
    <property type="match status" value="2"/>
</dbReference>
<dbReference type="Proteomes" id="UP001627408">
    <property type="component" value="Unassembled WGS sequence"/>
</dbReference>
<dbReference type="InterPro" id="IPR045865">
    <property type="entry name" value="ACT-like_dom_sf"/>
</dbReference>
<gene>
    <name evidence="3" type="ORF">ACERZ8_08095</name>
</gene>
<dbReference type="PANTHER" id="PTHR39199:SF1">
    <property type="entry name" value="BLR5128 PROTEIN"/>
    <property type="match status" value="1"/>
</dbReference>
<evidence type="ECO:0000259" key="1">
    <source>
        <dbReference type="Pfam" id="PF10000"/>
    </source>
</evidence>
<dbReference type="Pfam" id="PF10000">
    <property type="entry name" value="ACT_3"/>
    <property type="match status" value="1"/>
</dbReference>
<reference evidence="3 4" key="1">
    <citation type="submission" date="2024-08" db="EMBL/GenBank/DDBJ databases">
        <title>Tateyamaria sp. nov., isolated from marine algae.</title>
        <authorList>
            <person name="Choi B.J."/>
            <person name="Kim J.M."/>
            <person name="Lee J.K."/>
            <person name="Choi D.G."/>
            <person name="Bayburt H."/>
            <person name="Baek J.H."/>
            <person name="Han D.M."/>
            <person name="Jeon C.O."/>
        </authorList>
    </citation>
    <scope>NUCLEOTIDE SEQUENCE [LARGE SCALE GENOMIC DNA]</scope>
    <source>
        <strain evidence="3 4">KMU-156</strain>
    </source>
</reference>
<sequence>MTVKDTTAMIAAMTPQLTQGSWVYCFEPDPERVATLMDDAFAMIREVEGVTLILPACVAAAQGHDSARAMRLITLSVFSDLEGIGLTAAVAQALTDAGISCNVVAAYHHDHVFVPETDAKAALAALQKCQLAAAQK</sequence>
<name>A0ABW8UV50_9RHOB</name>
<accession>A0ABW8UV50</accession>
<proteinExistence type="predicted"/>
<dbReference type="InterPro" id="IPR018717">
    <property type="entry name" value="DUF2241"/>
</dbReference>
<dbReference type="Gene3D" id="3.30.2130.10">
    <property type="entry name" value="VC0802-like"/>
    <property type="match status" value="1"/>
</dbReference>
<comment type="caution">
    <text evidence="3">The sequence shown here is derived from an EMBL/GenBank/DDBJ whole genome shotgun (WGS) entry which is preliminary data.</text>
</comment>
<dbReference type="RefSeq" id="WP_407591727.1">
    <property type="nucleotide sequence ID" value="NZ_JBHDIY010000002.1"/>
</dbReference>
<protein>
    <submittedName>
        <fullName evidence="3">ACT domain-containing protein</fullName>
    </submittedName>
</protein>
<dbReference type="PANTHER" id="PTHR39199">
    <property type="entry name" value="BLR5128 PROTEIN"/>
    <property type="match status" value="1"/>
</dbReference>
<evidence type="ECO:0000259" key="2">
    <source>
        <dbReference type="Pfam" id="PF13840"/>
    </source>
</evidence>
<evidence type="ECO:0000313" key="4">
    <source>
        <dbReference type="Proteomes" id="UP001627408"/>
    </source>
</evidence>
<feature type="domain" description="CASTOR ACT" evidence="2">
    <location>
        <begin position="72"/>
        <end position="128"/>
    </location>
</feature>
<feature type="domain" description="DUF2241" evidence="1">
    <location>
        <begin position="4"/>
        <end position="67"/>
    </location>
</feature>
<dbReference type="Pfam" id="PF13840">
    <property type="entry name" value="ACT_7"/>
    <property type="match status" value="1"/>
</dbReference>
<dbReference type="EMBL" id="JBHDIY010000002">
    <property type="protein sequence ID" value="MFL4469826.1"/>
    <property type="molecule type" value="Genomic_DNA"/>
</dbReference>
<organism evidence="3 4">
    <name type="scientific">Tateyamaria armeniaca</name>
    <dbReference type="NCBI Taxonomy" id="2518930"/>
    <lineage>
        <taxon>Bacteria</taxon>
        <taxon>Pseudomonadati</taxon>
        <taxon>Pseudomonadota</taxon>
        <taxon>Alphaproteobacteria</taxon>
        <taxon>Rhodobacterales</taxon>
        <taxon>Roseobacteraceae</taxon>
        <taxon>Tateyamaria</taxon>
    </lineage>
</organism>